<evidence type="ECO:0000256" key="5">
    <source>
        <dbReference type="ARBA" id="ARBA00022741"/>
    </source>
</evidence>
<dbReference type="SUPFAM" id="SSF52540">
    <property type="entry name" value="P-loop containing nucleoside triphosphate hydrolases"/>
    <property type="match status" value="2"/>
</dbReference>
<dbReference type="Pfam" id="PF00005">
    <property type="entry name" value="ABC_tran"/>
    <property type="match status" value="2"/>
</dbReference>
<proteinExistence type="inferred from homology"/>
<evidence type="ECO:0000256" key="7">
    <source>
        <dbReference type="ARBA" id="ARBA00022989"/>
    </source>
</evidence>
<evidence type="ECO:0000256" key="10">
    <source>
        <dbReference type="SAM" id="Phobius"/>
    </source>
</evidence>
<accession>K0TFV8</accession>
<keyword evidence="4 10" id="KW-0812">Transmembrane</keyword>
<dbReference type="EMBL" id="AGNL01002639">
    <property type="protein sequence ID" value="EJK75944.1"/>
    <property type="molecule type" value="Genomic_DNA"/>
</dbReference>
<feature type="transmembrane region" description="Helical" evidence="10">
    <location>
        <begin position="1023"/>
        <end position="1040"/>
    </location>
</feature>
<comment type="similarity">
    <text evidence="2">Belongs to the ABC transporter superfamily. ABCG family. PDR (TC 3.A.1.205) subfamily.</text>
</comment>
<comment type="caution">
    <text evidence="12">The sequence shown here is derived from an EMBL/GenBank/DDBJ whole genome shotgun (WGS) entry which is preliminary data.</text>
</comment>
<feature type="transmembrane region" description="Helical" evidence="10">
    <location>
        <begin position="454"/>
        <end position="487"/>
    </location>
</feature>
<evidence type="ECO:0000256" key="4">
    <source>
        <dbReference type="ARBA" id="ARBA00022692"/>
    </source>
</evidence>
<feature type="transmembrane region" description="Helical" evidence="10">
    <location>
        <begin position="1052"/>
        <end position="1078"/>
    </location>
</feature>
<dbReference type="Gene3D" id="3.40.50.300">
    <property type="entry name" value="P-loop containing nucleotide triphosphate hydrolases"/>
    <property type="match status" value="2"/>
</dbReference>
<evidence type="ECO:0000313" key="12">
    <source>
        <dbReference type="EMBL" id="EJK75944.1"/>
    </source>
</evidence>
<dbReference type="PROSITE" id="PS50893">
    <property type="entry name" value="ABC_TRANSPORTER_2"/>
    <property type="match status" value="2"/>
</dbReference>
<feature type="transmembrane region" description="Helical" evidence="10">
    <location>
        <begin position="493"/>
        <end position="517"/>
    </location>
</feature>
<feature type="domain" description="ABC transporter" evidence="11">
    <location>
        <begin position="1"/>
        <end position="239"/>
    </location>
</feature>
<feature type="domain" description="ABC transporter" evidence="11">
    <location>
        <begin position="668"/>
        <end position="918"/>
    </location>
</feature>
<dbReference type="Proteomes" id="UP000266841">
    <property type="component" value="Unassembled WGS sequence"/>
</dbReference>
<evidence type="ECO:0000313" key="13">
    <source>
        <dbReference type="Proteomes" id="UP000266841"/>
    </source>
</evidence>
<dbReference type="PROSITE" id="PS00211">
    <property type="entry name" value="ABC_TRANSPORTER_1"/>
    <property type="match status" value="1"/>
</dbReference>
<evidence type="ECO:0000256" key="3">
    <source>
        <dbReference type="ARBA" id="ARBA00022448"/>
    </source>
</evidence>
<keyword evidence="6" id="KW-0067">ATP-binding</keyword>
<gene>
    <name evidence="12" type="ORF">THAOC_02316</name>
</gene>
<feature type="transmembrane region" description="Helical" evidence="10">
    <location>
        <begin position="1109"/>
        <end position="1127"/>
    </location>
</feature>
<dbReference type="InterPro" id="IPR013525">
    <property type="entry name" value="ABC2_TM"/>
</dbReference>
<keyword evidence="13" id="KW-1185">Reference proteome</keyword>
<dbReference type="InterPro" id="IPR017871">
    <property type="entry name" value="ABC_transporter-like_CS"/>
</dbReference>
<dbReference type="OrthoDB" id="66620at2759"/>
<dbReference type="PANTHER" id="PTHR19241">
    <property type="entry name" value="ATP-BINDING CASSETTE TRANSPORTER"/>
    <property type="match status" value="1"/>
</dbReference>
<feature type="transmembrane region" description="Helical" evidence="10">
    <location>
        <begin position="1265"/>
        <end position="1283"/>
    </location>
</feature>
<dbReference type="GO" id="GO:0016020">
    <property type="term" value="C:membrane"/>
    <property type="evidence" value="ECO:0007669"/>
    <property type="project" value="UniProtKB-SubCell"/>
</dbReference>
<keyword evidence="8 10" id="KW-0472">Membrane</keyword>
<evidence type="ECO:0000256" key="6">
    <source>
        <dbReference type="ARBA" id="ARBA00022840"/>
    </source>
</evidence>
<evidence type="ECO:0000256" key="2">
    <source>
        <dbReference type="ARBA" id="ARBA00006012"/>
    </source>
</evidence>
<dbReference type="GO" id="GO:0140359">
    <property type="term" value="F:ABC-type transporter activity"/>
    <property type="evidence" value="ECO:0007669"/>
    <property type="project" value="InterPro"/>
</dbReference>
<feature type="transmembrane region" description="Helical" evidence="10">
    <location>
        <begin position="603"/>
        <end position="626"/>
    </location>
</feature>
<dbReference type="InterPro" id="IPR003593">
    <property type="entry name" value="AAA+_ATPase"/>
</dbReference>
<evidence type="ECO:0000256" key="8">
    <source>
        <dbReference type="ARBA" id="ARBA00023136"/>
    </source>
</evidence>
<dbReference type="GO" id="GO:0016887">
    <property type="term" value="F:ATP hydrolysis activity"/>
    <property type="evidence" value="ECO:0007669"/>
    <property type="project" value="InterPro"/>
</dbReference>
<dbReference type="SMART" id="SM00382">
    <property type="entry name" value="AAA"/>
    <property type="match status" value="2"/>
</dbReference>
<name>K0TFV8_THAOC</name>
<protein>
    <recommendedName>
        <fullName evidence="11">ABC transporter domain-containing protein</fullName>
    </recommendedName>
</protein>
<keyword evidence="5" id="KW-0547">Nucleotide-binding</keyword>
<dbReference type="Pfam" id="PF19055">
    <property type="entry name" value="ABC2_membrane_7"/>
    <property type="match status" value="2"/>
</dbReference>
<feature type="transmembrane region" description="Helical" evidence="10">
    <location>
        <begin position="1160"/>
        <end position="1179"/>
    </location>
</feature>
<feature type="region of interest" description="Disordered" evidence="9">
    <location>
        <begin position="636"/>
        <end position="657"/>
    </location>
</feature>
<sequence>MYLVIGPPLSGKTSLLRAIAGNLQGEFKKKQRPGGGEGLAHLTGRVLYNNLVAAGDDADDGLRTLVKNLGAFVRQTDSHAPRLTVGETFLFAGECKDDQILKNKRGYDPLGKVGVTLEGLNLAYVKDTYVGNESIRGVSGGQRRRVTLGEMLVFDTPLLCGDEISTGLDTASTVEILSILSFVSRLLNQTTIISLLQPSPEAVSLFDEIILLSDGGRVIYSGPTENATAYFHNLGYAQPESMDNADYLLGVSSSDRHLLYRGEGSASGGAHTTEELAELFRGSQEYAKVEEGLRAEWDEDWRGVLGNATAPGGGGEDEGGPGHVERYSQKYKNPFWTSVVLNMKRSFKLWKRDRTFIRAGIIKNLAMGLSVGAGMLAFAGQSLTRSPYPHRACPISAPFSSQIVFLNTNVNSSFFGVLFQGNLFIMLGAMTSAPDKVDDRAIFYKHADSNFYPALAYIIGQALALIPQMLIDVLLFGICVYWMVGFVATAKGFFIYLALFFSFNFTMGQLFGCLASFAPSRTVVQAGGALILLLNTLFCGYIVAPTVIPPYYIWLYWSMPLSWVYRALLLNEFTSKDYQDGSGDEAMEAFGFLHNNEPYSRDWIAYCFAYLLPFCGLCMILSAVCLTKLRLEGAQTGTPDMPTEEEEGDTVHELSQDDTPQDFVPVNLSFENLSYEVKASKGSEQVTLLDNISGIFQAGRMCALMGESGAGKTTLLDVISMRKQSGNITGDIKLNGFPQEAIGFRRCSGYVEQFDVQSAELTVRETIRFSAELRLESSDPVYDSEGGIEGHIDTIIKALELTREADVLVGSEDDGGLTFEQKKRLSIAVELAASPSIVFLDEPTSGLDARAAMLVMSGLRKICDSGRTVVATIHQPSSAVFDKFDDLLLLKKGGKTVFFGELGPCSSNLVHYFEGLGCSPMKKGENPATWMLNAIAEKIMPAGGDERFALDFSAAWQDSQNNQDLKDRLTEIIESKDEALEIKYGTQFAASRGQRNTLMARRLVTIYWSECTPGSPAYNLSRMMLSLLIATLLSTVFIPIRRKEVLEEAEMVSYLSTIFISFIIIGVLSITSVLPVMLSIRDMYYRHKEAGMLDSRSVARALATAEKRFILISSVLFCAVFILVSGIDSSAEPRRRAAQWIVYSYIGQLFMCSVRGQGTAQILASIFIGINNFFSGLIVRPQQMTGLWKFTYWINPGHYVYEGLCMVVFSRAKNRFVDVATGSDYYDELCVGAEAEESPCQVTVASYVNAFFGGLYTEEHIPRNIIILGAILFLVRALTFVALRSLTYSSK</sequence>
<keyword evidence="7 10" id="KW-1133">Transmembrane helix</keyword>
<dbReference type="InterPro" id="IPR027417">
    <property type="entry name" value="P-loop_NTPase"/>
</dbReference>
<keyword evidence="3" id="KW-0813">Transport</keyword>
<dbReference type="GO" id="GO:0005524">
    <property type="term" value="F:ATP binding"/>
    <property type="evidence" value="ECO:0007669"/>
    <property type="project" value="UniProtKB-KW"/>
</dbReference>
<organism evidence="12 13">
    <name type="scientific">Thalassiosira oceanica</name>
    <name type="common">Marine diatom</name>
    <dbReference type="NCBI Taxonomy" id="159749"/>
    <lineage>
        <taxon>Eukaryota</taxon>
        <taxon>Sar</taxon>
        <taxon>Stramenopiles</taxon>
        <taxon>Ochrophyta</taxon>
        <taxon>Bacillariophyta</taxon>
        <taxon>Coscinodiscophyceae</taxon>
        <taxon>Thalassiosirophycidae</taxon>
        <taxon>Thalassiosirales</taxon>
        <taxon>Thalassiosiraceae</taxon>
        <taxon>Thalassiosira</taxon>
    </lineage>
</organism>
<reference evidence="12 13" key="1">
    <citation type="journal article" date="2012" name="Genome Biol.">
        <title>Genome and low-iron response of an oceanic diatom adapted to chronic iron limitation.</title>
        <authorList>
            <person name="Lommer M."/>
            <person name="Specht M."/>
            <person name="Roy A.S."/>
            <person name="Kraemer L."/>
            <person name="Andreson R."/>
            <person name="Gutowska M.A."/>
            <person name="Wolf J."/>
            <person name="Bergner S.V."/>
            <person name="Schilhabel M.B."/>
            <person name="Klostermeier U.C."/>
            <person name="Beiko R.G."/>
            <person name="Rosenstiel P."/>
            <person name="Hippler M."/>
            <person name="Laroche J."/>
        </authorList>
    </citation>
    <scope>NUCLEOTIDE SEQUENCE [LARGE SCALE GENOMIC DNA]</scope>
    <source>
        <strain evidence="12 13">CCMP1005</strain>
    </source>
</reference>
<evidence type="ECO:0000259" key="11">
    <source>
        <dbReference type="PROSITE" id="PS50893"/>
    </source>
</evidence>
<dbReference type="Pfam" id="PF01061">
    <property type="entry name" value="ABC2_membrane"/>
    <property type="match status" value="2"/>
</dbReference>
<dbReference type="CDD" id="cd03232">
    <property type="entry name" value="ABCG_PDR_domain2"/>
    <property type="match status" value="1"/>
</dbReference>
<dbReference type="InterPro" id="IPR003439">
    <property type="entry name" value="ABC_transporter-like_ATP-bd"/>
</dbReference>
<dbReference type="InterPro" id="IPR034003">
    <property type="entry name" value="ABCG_PDR_2"/>
</dbReference>
<dbReference type="eggNOG" id="KOG0065">
    <property type="taxonomic scope" value="Eukaryota"/>
</dbReference>
<comment type="subcellular location">
    <subcellularLocation>
        <location evidence="1">Membrane</location>
        <topology evidence="1">Multi-pass membrane protein</topology>
    </subcellularLocation>
</comment>
<evidence type="ECO:0000256" key="1">
    <source>
        <dbReference type="ARBA" id="ARBA00004141"/>
    </source>
</evidence>
<dbReference type="OMA" id="QYWSDQS"/>
<feature type="transmembrane region" description="Helical" evidence="10">
    <location>
        <begin position="529"/>
        <end position="553"/>
    </location>
</feature>
<dbReference type="InterPro" id="IPR043926">
    <property type="entry name" value="ABCG_dom"/>
</dbReference>
<evidence type="ECO:0000256" key="9">
    <source>
        <dbReference type="SAM" id="MobiDB-lite"/>
    </source>
</evidence>